<sequence length="290" mass="32648">MTKLFNNILVPVTYNRKSEMALQKAIYIANEFQCHVHLLYVEGKGMAEADKHLIEALREGEIQDPEFWLGQWKEKYQHQLEGNHQVYLAFRKGNKEQQIASYILQQKIDLVILDQPSGLLPSGLLPVQLRGGLININRLTRKTGCPVLALKSSATLQHIRNIVLPVDARLPVRKVQFASYLALHFNAKIHLVAVAEPVQGTTSVDTKYLLKTYQLMKEHTDLDVECHTLNGESLADTTLDFARQISADLIVVDAGKSLTQSGMLHRFFSKFIFDGSRIPVMTVAPSSAMK</sequence>
<dbReference type="SUPFAM" id="SSF52402">
    <property type="entry name" value="Adenine nucleotide alpha hydrolases-like"/>
    <property type="match status" value="2"/>
</dbReference>
<organism evidence="2 3">
    <name type="scientific">Candidatus Pseudobacter hemicellulosilyticus</name>
    <dbReference type="NCBI Taxonomy" id="3121375"/>
    <lineage>
        <taxon>Bacteria</taxon>
        <taxon>Pseudomonadati</taxon>
        <taxon>Bacteroidota</taxon>
        <taxon>Chitinophagia</taxon>
        <taxon>Chitinophagales</taxon>
        <taxon>Chitinophagaceae</taxon>
        <taxon>Pseudobacter</taxon>
    </lineage>
</organism>
<dbReference type="InterPro" id="IPR006016">
    <property type="entry name" value="UspA"/>
</dbReference>
<dbReference type="Pfam" id="PF00582">
    <property type="entry name" value="Usp"/>
    <property type="match status" value="1"/>
</dbReference>
<reference evidence="2" key="1">
    <citation type="submission" date="2023-03" db="EMBL/GenBank/DDBJ databases">
        <title>Andean soil-derived lignocellulolytic bacterial consortium as a source of novel taxa and putative plastic-active enzymes.</title>
        <authorList>
            <person name="Diaz-Garcia L."/>
            <person name="Chuvochina M."/>
            <person name="Feuerriegel G."/>
            <person name="Bunk B."/>
            <person name="Sproer C."/>
            <person name="Streit W.R."/>
            <person name="Rodriguez L.M."/>
            <person name="Overmann J."/>
            <person name="Jimenez D.J."/>
        </authorList>
    </citation>
    <scope>NUCLEOTIDE SEQUENCE</scope>
    <source>
        <strain evidence="2">MAG 7</strain>
    </source>
</reference>
<name>A0AAJ5WU92_9BACT</name>
<dbReference type="CDD" id="cd00293">
    <property type="entry name" value="USP-like"/>
    <property type="match status" value="1"/>
</dbReference>
<dbReference type="Proteomes" id="UP001220610">
    <property type="component" value="Chromosome"/>
</dbReference>
<dbReference type="AlphaFoldDB" id="A0AAJ5WU92"/>
<proteinExistence type="predicted"/>
<protein>
    <submittedName>
        <fullName evidence="2">Universal stress protein</fullName>
    </submittedName>
</protein>
<dbReference type="Gene3D" id="3.40.50.12370">
    <property type="match status" value="1"/>
</dbReference>
<gene>
    <name evidence="2" type="ORF">P0Y53_06940</name>
</gene>
<dbReference type="EMBL" id="CP119311">
    <property type="protein sequence ID" value="WEK37231.1"/>
    <property type="molecule type" value="Genomic_DNA"/>
</dbReference>
<evidence type="ECO:0000313" key="2">
    <source>
        <dbReference type="EMBL" id="WEK37231.1"/>
    </source>
</evidence>
<feature type="domain" description="UspA" evidence="1">
    <location>
        <begin position="5"/>
        <end position="117"/>
    </location>
</feature>
<evidence type="ECO:0000313" key="3">
    <source>
        <dbReference type="Proteomes" id="UP001220610"/>
    </source>
</evidence>
<evidence type="ECO:0000259" key="1">
    <source>
        <dbReference type="Pfam" id="PF00582"/>
    </source>
</evidence>
<accession>A0AAJ5WU92</accession>